<evidence type="ECO:0000313" key="2">
    <source>
        <dbReference type="EMBL" id="KAF9479870.1"/>
    </source>
</evidence>
<accession>A0A9P5Z4N2</accession>
<name>A0A9P5Z4N2_9AGAR</name>
<protein>
    <submittedName>
        <fullName evidence="2">Uncharacterized protein</fullName>
    </submittedName>
</protein>
<feature type="region of interest" description="Disordered" evidence="1">
    <location>
        <begin position="154"/>
        <end position="174"/>
    </location>
</feature>
<evidence type="ECO:0000256" key="1">
    <source>
        <dbReference type="SAM" id="MobiDB-lite"/>
    </source>
</evidence>
<organism evidence="2 3">
    <name type="scientific">Pholiota conissans</name>
    <dbReference type="NCBI Taxonomy" id="109636"/>
    <lineage>
        <taxon>Eukaryota</taxon>
        <taxon>Fungi</taxon>
        <taxon>Dikarya</taxon>
        <taxon>Basidiomycota</taxon>
        <taxon>Agaricomycotina</taxon>
        <taxon>Agaricomycetes</taxon>
        <taxon>Agaricomycetidae</taxon>
        <taxon>Agaricales</taxon>
        <taxon>Agaricineae</taxon>
        <taxon>Strophariaceae</taxon>
        <taxon>Pholiota</taxon>
    </lineage>
</organism>
<dbReference type="EMBL" id="MU155204">
    <property type="protein sequence ID" value="KAF9479870.1"/>
    <property type="molecule type" value="Genomic_DNA"/>
</dbReference>
<sequence>MSLSVIEDIESGKEFERIKQNFTPTPPDPDVLANLAEIQTAFEDLQSELHDFLAKYTDKLMGLQTRITTTSLPSTTSHESDTHKTVVPTAMTARMSRHSTVEAQHTIEDSLSDRMLSVKPTLKVENIPLDTHLRHLQTFLNAQMDNIRRLHDASHSPTTQMTHKEEKPMPSGESTRSYVWTRWY</sequence>
<reference evidence="2" key="1">
    <citation type="submission" date="2020-11" db="EMBL/GenBank/DDBJ databases">
        <authorList>
            <consortium name="DOE Joint Genome Institute"/>
            <person name="Ahrendt S."/>
            <person name="Riley R."/>
            <person name="Andreopoulos W."/>
            <person name="Labutti K."/>
            <person name="Pangilinan J."/>
            <person name="Ruiz-Duenas F.J."/>
            <person name="Barrasa J.M."/>
            <person name="Sanchez-Garcia M."/>
            <person name="Camarero S."/>
            <person name="Miyauchi S."/>
            <person name="Serrano A."/>
            <person name="Linde D."/>
            <person name="Babiker R."/>
            <person name="Drula E."/>
            <person name="Ayuso-Fernandez I."/>
            <person name="Pacheco R."/>
            <person name="Padilla G."/>
            <person name="Ferreira P."/>
            <person name="Barriuso J."/>
            <person name="Kellner H."/>
            <person name="Castanera R."/>
            <person name="Alfaro M."/>
            <person name="Ramirez L."/>
            <person name="Pisabarro A.G."/>
            <person name="Kuo A."/>
            <person name="Tritt A."/>
            <person name="Lipzen A."/>
            <person name="He G."/>
            <person name="Yan M."/>
            <person name="Ng V."/>
            <person name="Cullen D."/>
            <person name="Martin F."/>
            <person name="Rosso M.-N."/>
            <person name="Henrissat B."/>
            <person name="Hibbett D."/>
            <person name="Martinez A.T."/>
            <person name="Grigoriev I.V."/>
        </authorList>
    </citation>
    <scope>NUCLEOTIDE SEQUENCE</scope>
    <source>
        <strain evidence="2">CIRM-BRFM 674</strain>
    </source>
</reference>
<dbReference type="Proteomes" id="UP000807469">
    <property type="component" value="Unassembled WGS sequence"/>
</dbReference>
<comment type="caution">
    <text evidence="2">The sequence shown here is derived from an EMBL/GenBank/DDBJ whole genome shotgun (WGS) entry which is preliminary data.</text>
</comment>
<gene>
    <name evidence="2" type="ORF">BDN70DRAFT_932201</name>
</gene>
<proteinExistence type="predicted"/>
<evidence type="ECO:0000313" key="3">
    <source>
        <dbReference type="Proteomes" id="UP000807469"/>
    </source>
</evidence>
<dbReference type="OrthoDB" id="3062838at2759"/>
<dbReference type="AlphaFoldDB" id="A0A9P5Z4N2"/>
<keyword evidence="3" id="KW-1185">Reference proteome</keyword>